<evidence type="ECO:0000313" key="2">
    <source>
        <dbReference type="EMBL" id="QEC57840.1"/>
    </source>
</evidence>
<keyword evidence="1" id="KW-0472">Membrane</keyword>
<feature type="transmembrane region" description="Helical" evidence="1">
    <location>
        <begin position="97"/>
        <end position="118"/>
    </location>
</feature>
<sequence length="136" mass="14984">MIQRIQSVWLLLAAIFAAITFSVPFYVGTPLSADIAPQLTAKSNMLLIVLTVLTGLTAFASIFLFENRKLQLKVAVAGLVLTLALLTDYILQLKYFTAGAFALSCVLHFGILGLYILAIRGIRKDQKLIKSLDRLR</sequence>
<evidence type="ECO:0000313" key="3">
    <source>
        <dbReference type="Proteomes" id="UP000321204"/>
    </source>
</evidence>
<dbReference type="InterPro" id="IPR025635">
    <property type="entry name" value="DUF4293"/>
</dbReference>
<proteinExistence type="predicted"/>
<keyword evidence="1" id="KW-0812">Transmembrane</keyword>
<feature type="transmembrane region" description="Helical" evidence="1">
    <location>
        <begin position="7"/>
        <end position="26"/>
    </location>
</feature>
<dbReference type="AlphaFoldDB" id="A0A5B8UP74"/>
<keyword evidence="1" id="KW-1133">Transmembrane helix</keyword>
<dbReference type="Pfam" id="PF14126">
    <property type="entry name" value="DUF4293"/>
    <property type="match status" value="1"/>
</dbReference>
<feature type="transmembrane region" description="Helical" evidence="1">
    <location>
        <begin position="72"/>
        <end position="91"/>
    </location>
</feature>
<name>A0A5B8UP74_9BACT</name>
<gene>
    <name evidence="2" type="ORF">FSB75_18665</name>
</gene>
<evidence type="ECO:0000256" key="1">
    <source>
        <dbReference type="SAM" id="Phobius"/>
    </source>
</evidence>
<dbReference type="OrthoDB" id="594989at2"/>
<keyword evidence="3" id="KW-1185">Reference proteome</keyword>
<dbReference type="RefSeq" id="WP_146790578.1">
    <property type="nucleotide sequence ID" value="NZ_BAABIO010000003.1"/>
</dbReference>
<dbReference type="KEGG" id="fgg:FSB75_18665"/>
<feature type="transmembrane region" description="Helical" evidence="1">
    <location>
        <begin position="46"/>
        <end position="65"/>
    </location>
</feature>
<protein>
    <submittedName>
        <fullName evidence="2">DUF4293 family protein</fullName>
    </submittedName>
</protein>
<accession>A0A5B8UP74</accession>
<organism evidence="2 3">
    <name type="scientific">Flavisolibacter ginsenosidimutans</name>
    <dbReference type="NCBI Taxonomy" id="661481"/>
    <lineage>
        <taxon>Bacteria</taxon>
        <taxon>Pseudomonadati</taxon>
        <taxon>Bacteroidota</taxon>
        <taxon>Chitinophagia</taxon>
        <taxon>Chitinophagales</taxon>
        <taxon>Chitinophagaceae</taxon>
        <taxon>Flavisolibacter</taxon>
    </lineage>
</organism>
<dbReference type="EMBL" id="CP042433">
    <property type="protein sequence ID" value="QEC57840.1"/>
    <property type="molecule type" value="Genomic_DNA"/>
</dbReference>
<dbReference type="Proteomes" id="UP000321204">
    <property type="component" value="Chromosome"/>
</dbReference>
<reference evidence="2 3" key="1">
    <citation type="journal article" date="2015" name="Int. J. Syst. Evol. Microbiol.">
        <title>Flavisolibacter ginsenosidimutans sp. nov., with ginsenoside-converting activity isolated from soil used for cultivating ginseng.</title>
        <authorList>
            <person name="Zhao Y."/>
            <person name="Liu Q."/>
            <person name="Kang M.S."/>
            <person name="Jin F."/>
            <person name="Yu H."/>
            <person name="Im W.T."/>
        </authorList>
    </citation>
    <scope>NUCLEOTIDE SEQUENCE [LARGE SCALE GENOMIC DNA]</scope>
    <source>
        <strain evidence="2 3">Gsoil 636</strain>
    </source>
</reference>